<reference evidence="1 2" key="1">
    <citation type="submission" date="2014-04" db="EMBL/GenBank/DDBJ databases">
        <authorList>
            <consortium name="DOE Joint Genome Institute"/>
            <person name="Kuo A."/>
            <person name="Girlanda M."/>
            <person name="Perotto S."/>
            <person name="Kohler A."/>
            <person name="Nagy L.G."/>
            <person name="Floudas D."/>
            <person name="Copeland A."/>
            <person name="Barry K.W."/>
            <person name="Cichocki N."/>
            <person name="Veneault-Fourrey C."/>
            <person name="LaButti K."/>
            <person name="Lindquist E.A."/>
            <person name="Lipzen A."/>
            <person name="Lundell T."/>
            <person name="Morin E."/>
            <person name="Murat C."/>
            <person name="Sun H."/>
            <person name="Tunlid A."/>
            <person name="Henrissat B."/>
            <person name="Grigoriev I.V."/>
            <person name="Hibbett D.S."/>
            <person name="Martin F."/>
            <person name="Nordberg H.P."/>
            <person name="Cantor M.N."/>
            <person name="Hua S.X."/>
        </authorList>
    </citation>
    <scope>NUCLEOTIDE SEQUENCE [LARGE SCALE GENOMIC DNA]</scope>
    <source>
        <strain evidence="1 2">MUT 4182</strain>
    </source>
</reference>
<protein>
    <recommendedName>
        <fullName evidence="3">Non-haem dioxygenase N-terminal domain-containing protein</fullName>
    </recommendedName>
</protein>
<evidence type="ECO:0000313" key="2">
    <source>
        <dbReference type="Proteomes" id="UP000054248"/>
    </source>
</evidence>
<sequence length="265" mass="28993">SFGWSHGKEIMNGKPDTLKGSYYANPIVDVPQVSEELKQQFPEYYGPNIWPAVDEKGVEEFEAAFKDLGLFIFQVGCQLAKACQSFASQHLSDRSTTLESLISTSQTTKARLLHYFPPEKPASADVSDDSWCGTHLDNSMLTGLCSALYLKKDNPNDPAVEVSAPSLDAGLYIHTRGGEIKKVSIPKDALAFQTGEALELCTAGRLRATPHLVKAGSWTPAAALVSRETFALFMQPDTSQVLSANDTFGTFSKRIFSKHYDNASM</sequence>
<dbReference type="Proteomes" id="UP000054248">
    <property type="component" value="Unassembled WGS sequence"/>
</dbReference>
<dbReference type="AlphaFoldDB" id="A0A0C3K5W1"/>
<organism evidence="1 2">
    <name type="scientific">Tulasnella calospora MUT 4182</name>
    <dbReference type="NCBI Taxonomy" id="1051891"/>
    <lineage>
        <taxon>Eukaryota</taxon>
        <taxon>Fungi</taxon>
        <taxon>Dikarya</taxon>
        <taxon>Basidiomycota</taxon>
        <taxon>Agaricomycotina</taxon>
        <taxon>Agaricomycetes</taxon>
        <taxon>Cantharellales</taxon>
        <taxon>Tulasnellaceae</taxon>
        <taxon>Tulasnella</taxon>
    </lineage>
</organism>
<dbReference type="PANTHER" id="PTHR48420">
    <property type="entry name" value="NON-HAEM DIOXYGENASE N-TERMINAL DOMAIN-CONTAINING PROTEIN"/>
    <property type="match status" value="1"/>
</dbReference>
<evidence type="ECO:0008006" key="3">
    <source>
        <dbReference type="Google" id="ProtNLM"/>
    </source>
</evidence>
<dbReference type="Gene3D" id="2.60.120.330">
    <property type="entry name" value="B-lactam Antibiotic, Isopenicillin N Synthase, Chain"/>
    <property type="match status" value="1"/>
</dbReference>
<keyword evidence="2" id="KW-1185">Reference proteome</keyword>
<name>A0A0C3K5W1_9AGAM</name>
<dbReference type="InterPro" id="IPR027443">
    <property type="entry name" value="IPNS-like_sf"/>
</dbReference>
<evidence type="ECO:0000313" key="1">
    <source>
        <dbReference type="EMBL" id="KIO16773.1"/>
    </source>
</evidence>
<feature type="non-terminal residue" evidence="1">
    <location>
        <position position="1"/>
    </location>
</feature>
<dbReference type="HOGENOM" id="CLU_045411_0_0_1"/>
<dbReference type="STRING" id="1051891.A0A0C3K5W1"/>
<dbReference type="SUPFAM" id="SSF51197">
    <property type="entry name" value="Clavaminate synthase-like"/>
    <property type="match status" value="1"/>
</dbReference>
<accession>A0A0C3K5W1</accession>
<dbReference type="OrthoDB" id="438224at2759"/>
<proteinExistence type="predicted"/>
<reference evidence="2" key="2">
    <citation type="submission" date="2015-01" db="EMBL/GenBank/DDBJ databases">
        <title>Evolutionary Origins and Diversification of the Mycorrhizal Mutualists.</title>
        <authorList>
            <consortium name="DOE Joint Genome Institute"/>
            <consortium name="Mycorrhizal Genomics Consortium"/>
            <person name="Kohler A."/>
            <person name="Kuo A."/>
            <person name="Nagy L.G."/>
            <person name="Floudas D."/>
            <person name="Copeland A."/>
            <person name="Barry K.W."/>
            <person name="Cichocki N."/>
            <person name="Veneault-Fourrey C."/>
            <person name="LaButti K."/>
            <person name="Lindquist E.A."/>
            <person name="Lipzen A."/>
            <person name="Lundell T."/>
            <person name="Morin E."/>
            <person name="Murat C."/>
            <person name="Riley R."/>
            <person name="Ohm R."/>
            <person name="Sun H."/>
            <person name="Tunlid A."/>
            <person name="Henrissat B."/>
            <person name="Grigoriev I.V."/>
            <person name="Hibbett D.S."/>
            <person name="Martin F."/>
        </authorList>
    </citation>
    <scope>NUCLEOTIDE SEQUENCE [LARGE SCALE GENOMIC DNA]</scope>
    <source>
        <strain evidence="2">MUT 4182</strain>
    </source>
</reference>
<dbReference type="PANTHER" id="PTHR48420:SF1">
    <property type="entry name" value="NON-HAEM DIOXYGENASE N-TERMINAL DOMAIN-CONTAINING PROTEIN"/>
    <property type="match status" value="1"/>
</dbReference>
<gene>
    <name evidence="1" type="ORF">M407DRAFT_85628</name>
</gene>
<dbReference type="EMBL" id="KN823487">
    <property type="protein sequence ID" value="KIO16773.1"/>
    <property type="molecule type" value="Genomic_DNA"/>
</dbReference>